<dbReference type="InterPro" id="IPR053151">
    <property type="entry name" value="RNase_H-like"/>
</dbReference>
<dbReference type="CDD" id="cd06222">
    <property type="entry name" value="RNase_H_like"/>
    <property type="match status" value="1"/>
</dbReference>
<dbReference type="InterPro" id="IPR002156">
    <property type="entry name" value="RNaseH_domain"/>
</dbReference>
<dbReference type="AlphaFoldDB" id="A0A7J6W9S7"/>
<dbReference type="InterPro" id="IPR044730">
    <property type="entry name" value="RNase_H-like_dom_plant"/>
</dbReference>
<evidence type="ECO:0000313" key="3">
    <source>
        <dbReference type="Proteomes" id="UP000554482"/>
    </source>
</evidence>
<dbReference type="SUPFAM" id="SSF53098">
    <property type="entry name" value="Ribonuclease H-like"/>
    <property type="match status" value="1"/>
</dbReference>
<name>A0A7J6W9S7_THATH</name>
<reference evidence="2 3" key="1">
    <citation type="submission" date="2020-06" db="EMBL/GenBank/DDBJ databases">
        <title>Transcriptomic and genomic resources for Thalictrum thalictroides and T. hernandezii: Facilitating candidate gene discovery in an emerging model plant lineage.</title>
        <authorList>
            <person name="Arias T."/>
            <person name="Riano-Pachon D.M."/>
            <person name="Di Stilio V.S."/>
        </authorList>
    </citation>
    <scope>NUCLEOTIDE SEQUENCE [LARGE SCALE GENOMIC DNA]</scope>
    <source>
        <strain evidence="3">cv. WT478/WT964</strain>
        <tissue evidence="2">Leaves</tissue>
    </source>
</reference>
<dbReference type="InterPro" id="IPR036397">
    <property type="entry name" value="RNaseH_sf"/>
</dbReference>
<dbReference type="GO" id="GO:0003676">
    <property type="term" value="F:nucleic acid binding"/>
    <property type="evidence" value="ECO:0007669"/>
    <property type="project" value="InterPro"/>
</dbReference>
<dbReference type="Pfam" id="PF13456">
    <property type="entry name" value="RVT_3"/>
    <property type="match status" value="1"/>
</dbReference>
<sequence>MAEGHAILYGLKLANDLNIQNLIIQTDSQVLRDAIQNGTKDKKLQTVTHQCRLWMKKIVQVKMQKIYKEGNVVADALAKEAPTRTGHHGSLSNTATRSLQAHLKAMIWNDIVGTAKQRKFPKHPP</sequence>
<dbReference type="PANTHER" id="PTHR47723">
    <property type="entry name" value="OS05G0353850 PROTEIN"/>
    <property type="match status" value="1"/>
</dbReference>
<dbReference type="PANTHER" id="PTHR47723:SF19">
    <property type="entry name" value="POLYNUCLEOTIDYL TRANSFERASE, RIBONUCLEASE H-LIKE SUPERFAMILY PROTEIN"/>
    <property type="match status" value="1"/>
</dbReference>
<comment type="caution">
    <text evidence="2">The sequence shown here is derived from an EMBL/GenBank/DDBJ whole genome shotgun (WGS) entry which is preliminary data.</text>
</comment>
<feature type="domain" description="RNase H type-1" evidence="1">
    <location>
        <begin position="1"/>
        <end position="81"/>
    </location>
</feature>
<evidence type="ECO:0000313" key="2">
    <source>
        <dbReference type="EMBL" id="KAF5193707.1"/>
    </source>
</evidence>
<organism evidence="2 3">
    <name type="scientific">Thalictrum thalictroides</name>
    <name type="common">Rue-anemone</name>
    <name type="synonym">Anemone thalictroides</name>
    <dbReference type="NCBI Taxonomy" id="46969"/>
    <lineage>
        <taxon>Eukaryota</taxon>
        <taxon>Viridiplantae</taxon>
        <taxon>Streptophyta</taxon>
        <taxon>Embryophyta</taxon>
        <taxon>Tracheophyta</taxon>
        <taxon>Spermatophyta</taxon>
        <taxon>Magnoliopsida</taxon>
        <taxon>Ranunculales</taxon>
        <taxon>Ranunculaceae</taxon>
        <taxon>Thalictroideae</taxon>
        <taxon>Thalictrum</taxon>
    </lineage>
</organism>
<gene>
    <name evidence="2" type="ORF">FRX31_016706</name>
</gene>
<protein>
    <recommendedName>
        <fullName evidence="1">RNase H type-1 domain-containing protein</fullName>
    </recommendedName>
</protein>
<dbReference type="Gene3D" id="3.30.420.10">
    <property type="entry name" value="Ribonuclease H-like superfamily/Ribonuclease H"/>
    <property type="match status" value="1"/>
</dbReference>
<keyword evidence="3" id="KW-1185">Reference proteome</keyword>
<evidence type="ECO:0000259" key="1">
    <source>
        <dbReference type="Pfam" id="PF13456"/>
    </source>
</evidence>
<dbReference type="InterPro" id="IPR012337">
    <property type="entry name" value="RNaseH-like_sf"/>
</dbReference>
<dbReference type="GO" id="GO:0004523">
    <property type="term" value="F:RNA-DNA hybrid ribonuclease activity"/>
    <property type="evidence" value="ECO:0007669"/>
    <property type="project" value="InterPro"/>
</dbReference>
<dbReference type="OrthoDB" id="1391789at2759"/>
<dbReference type="Proteomes" id="UP000554482">
    <property type="component" value="Unassembled WGS sequence"/>
</dbReference>
<dbReference type="EMBL" id="JABWDY010019740">
    <property type="protein sequence ID" value="KAF5193707.1"/>
    <property type="molecule type" value="Genomic_DNA"/>
</dbReference>
<proteinExistence type="predicted"/>
<accession>A0A7J6W9S7</accession>